<dbReference type="GO" id="GO:0016787">
    <property type="term" value="F:hydrolase activity"/>
    <property type="evidence" value="ECO:0007669"/>
    <property type="project" value="UniProtKB-KW"/>
</dbReference>
<keyword evidence="3" id="KW-0677">Repeat</keyword>
<dbReference type="InterPro" id="IPR050905">
    <property type="entry name" value="Plant_NBS-LRR"/>
</dbReference>
<dbReference type="Gene3D" id="1.10.10.10">
    <property type="entry name" value="Winged helix-like DNA-binding domain superfamily/Winged helix DNA-binding domain"/>
    <property type="match status" value="1"/>
</dbReference>
<keyword evidence="2" id="KW-0433">Leucine-rich repeat</keyword>
<evidence type="ECO:0000256" key="2">
    <source>
        <dbReference type="ARBA" id="ARBA00022614"/>
    </source>
</evidence>
<dbReference type="GO" id="GO:0006952">
    <property type="term" value="P:defense response"/>
    <property type="evidence" value="ECO:0007669"/>
    <property type="project" value="UniProtKB-KW"/>
</dbReference>
<dbReference type="Pfam" id="PF23598">
    <property type="entry name" value="LRR_14"/>
    <property type="match status" value="1"/>
</dbReference>
<dbReference type="FunFam" id="1.10.10.10:FF:000322">
    <property type="entry name" value="Probable disease resistance protein At1g63360"/>
    <property type="match status" value="1"/>
</dbReference>
<dbReference type="SUPFAM" id="SSF52540">
    <property type="entry name" value="P-loop containing nucleoside triphosphate hydrolases"/>
    <property type="match status" value="1"/>
</dbReference>
<dbReference type="GO" id="GO:0007165">
    <property type="term" value="P:signal transduction"/>
    <property type="evidence" value="ECO:0007669"/>
    <property type="project" value="InterPro"/>
</dbReference>
<dbReference type="InterPro" id="IPR035897">
    <property type="entry name" value="Toll_tir_struct_dom_sf"/>
</dbReference>
<keyword evidence="8" id="KW-0675">Receptor</keyword>
<dbReference type="PANTHER" id="PTHR33463">
    <property type="entry name" value="NB-ARC DOMAIN-CONTAINING PROTEIN-RELATED"/>
    <property type="match status" value="1"/>
</dbReference>
<evidence type="ECO:0000256" key="1">
    <source>
        <dbReference type="ARBA" id="ARBA00008894"/>
    </source>
</evidence>
<accession>A0A2P6QHD7</accession>
<dbReference type="PRINTS" id="PR00364">
    <property type="entry name" value="DISEASERSIST"/>
</dbReference>
<evidence type="ECO:0000259" key="7">
    <source>
        <dbReference type="PROSITE" id="PS50104"/>
    </source>
</evidence>
<dbReference type="InterPro" id="IPR002182">
    <property type="entry name" value="NB-ARC"/>
</dbReference>
<dbReference type="InterPro" id="IPR000157">
    <property type="entry name" value="TIR_dom"/>
</dbReference>
<evidence type="ECO:0000256" key="5">
    <source>
        <dbReference type="ARBA" id="ARBA00022821"/>
    </source>
</evidence>
<dbReference type="SUPFAM" id="SSF52200">
    <property type="entry name" value="Toll/Interleukin receptor TIR domain"/>
    <property type="match status" value="1"/>
</dbReference>
<protein>
    <submittedName>
        <fullName evidence="8">Putative toll-like receptor, P-loop containing nucleoside triphosphate hydrolase</fullName>
    </submittedName>
</protein>
<sequence>MDDQDLEVGALISLRLLKAIEKSRLAIVVLSLNYASSSWCLEELTKICQCMQDDDRILPVFYHVDPSDVRYQKKSFEEAFTKHEKSGQQKIKMQQWRDALNRVASFCGWHTQNYKTERELVHAIVESVCSKVRPIKIEFSMSTGDFKAFEATKQAMNKVMNALNDDEVTVVGVYGMGGVGKTTMVKHVGAQVKKSRLFNQVIMAVVSQNPDLRKIQGTLADLLDLKLEDETEIGRASRLEEKIKRGIRILIILDDVWNRIEFSSIGIPSHHKLQRCNSKVLLTTRRFSVCHFMNSHVNIPLNILSEEDSWNLFVTEARQSFDKSTNFYDVTRMVARECAGLPVALIAVARALRHASFNEWKDSAQRLKASQPANPEDEGDVYKCIKLSYDYLKTDDSKSCFLLCCLFPEDYDIPVEQLLKYGIGKGMFQDSNMQEARATTHLVVKSLKASSLLLDSKKDGYVKMHDVIRDVAVLISLSEVGQRVLVKAGCDLKHWPMINAHRGFFAISLMKNEIRKLPEELVCPNLKILLLQHNANLNDIPETFLQTLNELRVLDLSHTSISLPPQSFSLLTNLQALYLDCCMKIIDFSILGKLEKLEILSMREYPLKELSREIGRLTNLRMLDVSDSFSHGHIVTIPSKVISKLHRLEELYMHCRFGDWGSKVEGGGEETNIGFDELTGLSYLYILTVRIWDAKCLPKCVEFNPNWVYFDICFGGERRVPHIQSQNGHKYSRSLILNTTICSLPDWFVSVVTKKTEKLQFAKCEGLKNILVEYDRGGLCGLKHLSIIGPCEKLKELMNTISWISNKPVFENLEELHLDSVDCLNELCVGELPPGSLFNLKLLNVCNCRNLGNVLLPSKLLRKLPNLEKLICNVMGSMEYVFGYEGFEPEESKFREMTLLSLYALKSVCNGPAPCTIFQTLKSLIIYHCNQLRGSLFTSDVAQCLFHLEDLFVFSCPFLKKLIEAREETVSKKKIVLPKLKNLILLMLPRLSSESAIGIESPSLVHLYVQYCPNFSNDAINFHSKNQVQLNDERQMRFLWSRLMGGGRRGVSGRMGGGRRGVSGQRPDHGGGIPWIVWR</sequence>
<dbReference type="SMART" id="SM00255">
    <property type="entry name" value="TIR"/>
    <property type="match status" value="1"/>
</dbReference>
<evidence type="ECO:0000256" key="6">
    <source>
        <dbReference type="ARBA" id="ARBA00022840"/>
    </source>
</evidence>
<dbReference type="Proteomes" id="UP000238479">
    <property type="component" value="Chromosome 5"/>
</dbReference>
<dbReference type="InterPro" id="IPR057135">
    <property type="entry name" value="At4g27190-like_LRR"/>
</dbReference>
<evidence type="ECO:0000256" key="4">
    <source>
        <dbReference type="ARBA" id="ARBA00022741"/>
    </source>
</evidence>
<dbReference type="EMBL" id="PDCK01000043">
    <property type="protein sequence ID" value="PRQ33591.1"/>
    <property type="molecule type" value="Genomic_DNA"/>
</dbReference>
<dbReference type="InterPro" id="IPR036388">
    <property type="entry name" value="WH-like_DNA-bd_sf"/>
</dbReference>
<evidence type="ECO:0000313" key="8">
    <source>
        <dbReference type="EMBL" id="PRQ33591.1"/>
    </source>
</evidence>
<proteinExistence type="inferred from homology"/>
<dbReference type="GO" id="GO:0043531">
    <property type="term" value="F:ADP binding"/>
    <property type="evidence" value="ECO:0007669"/>
    <property type="project" value="InterPro"/>
</dbReference>
<dbReference type="PANTHER" id="PTHR33463:SF203">
    <property type="entry name" value="AAA+ ATPASE DOMAIN-CONTAINING PROTEIN"/>
    <property type="match status" value="1"/>
</dbReference>
<dbReference type="InterPro" id="IPR032675">
    <property type="entry name" value="LRR_dom_sf"/>
</dbReference>
<name>A0A2P6QHD7_ROSCH</name>
<dbReference type="STRING" id="74649.A0A2P6QHD7"/>
<keyword evidence="9" id="KW-1185">Reference proteome</keyword>
<reference evidence="8 9" key="1">
    <citation type="journal article" date="2018" name="Nat. Genet.">
        <title>The Rosa genome provides new insights in the design of modern roses.</title>
        <authorList>
            <person name="Bendahmane M."/>
        </authorList>
    </citation>
    <scope>NUCLEOTIDE SEQUENCE [LARGE SCALE GENOMIC DNA]</scope>
    <source>
        <strain evidence="9">cv. Old Blush</strain>
    </source>
</reference>
<dbReference type="AlphaFoldDB" id="A0A2P6QHD7"/>
<evidence type="ECO:0000313" key="9">
    <source>
        <dbReference type="Proteomes" id="UP000238479"/>
    </source>
</evidence>
<dbReference type="PROSITE" id="PS50104">
    <property type="entry name" value="TIR"/>
    <property type="match status" value="1"/>
</dbReference>
<dbReference type="Pfam" id="PF00931">
    <property type="entry name" value="NB-ARC"/>
    <property type="match status" value="1"/>
</dbReference>
<dbReference type="OrthoDB" id="3794806at2759"/>
<evidence type="ECO:0000256" key="3">
    <source>
        <dbReference type="ARBA" id="ARBA00022737"/>
    </source>
</evidence>
<comment type="similarity">
    <text evidence="1">Belongs to the disease resistance NB-LRR family.</text>
</comment>
<dbReference type="Gene3D" id="3.40.50.10140">
    <property type="entry name" value="Toll/interleukin-1 receptor homology (TIR) domain"/>
    <property type="match status" value="1"/>
</dbReference>
<dbReference type="Gene3D" id="3.40.50.300">
    <property type="entry name" value="P-loop containing nucleotide triphosphate hydrolases"/>
    <property type="match status" value="1"/>
</dbReference>
<dbReference type="Gene3D" id="3.80.10.10">
    <property type="entry name" value="Ribonuclease Inhibitor"/>
    <property type="match status" value="2"/>
</dbReference>
<dbReference type="Pfam" id="PF23247">
    <property type="entry name" value="LRR_RPS2"/>
    <property type="match status" value="1"/>
</dbReference>
<dbReference type="OMA" id="CASKVIL"/>
<feature type="domain" description="TIR" evidence="7">
    <location>
        <begin position="1"/>
        <end position="132"/>
    </location>
</feature>
<keyword evidence="6" id="KW-0067">ATP-binding</keyword>
<keyword evidence="5" id="KW-0611">Plant defense</keyword>
<dbReference type="SUPFAM" id="SSF52058">
    <property type="entry name" value="L domain-like"/>
    <property type="match status" value="1"/>
</dbReference>
<dbReference type="Gramene" id="PRQ33591">
    <property type="protein sequence ID" value="PRQ33591"/>
    <property type="gene ID" value="RchiOBHm_Chr5g0059311"/>
</dbReference>
<keyword evidence="8" id="KW-0378">Hydrolase</keyword>
<organism evidence="8 9">
    <name type="scientific">Rosa chinensis</name>
    <name type="common">China rose</name>
    <dbReference type="NCBI Taxonomy" id="74649"/>
    <lineage>
        <taxon>Eukaryota</taxon>
        <taxon>Viridiplantae</taxon>
        <taxon>Streptophyta</taxon>
        <taxon>Embryophyta</taxon>
        <taxon>Tracheophyta</taxon>
        <taxon>Spermatophyta</taxon>
        <taxon>Magnoliopsida</taxon>
        <taxon>eudicotyledons</taxon>
        <taxon>Gunneridae</taxon>
        <taxon>Pentapetalae</taxon>
        <taxon>rosids</taxon>
        <taxon>fabids</taxon>
        <taxon>Rosales</taxon>
        <taxon>Rosaceae</taxon>
        <taxon>Rosoideae</taxon>
        <taxon>Rosoideae incertae sedis</taxon>
        <taxon>Rosa</taxon>
    </lineage>
</organism>
<dbReference type="FunFam" id="3.40.50.300:FF:001091">
    <property type="entry name" value="Probable disease resistance protein At1g61300"/>
    <property type="match status" value="1"/>
</dbReference>
<keyword evidence="4" id="KW-0547">Nucleotide-binding</keyword>
<dbReference type="Pfam" id="PF01582">
    <property type="entry name" value="TIR"/>
    <property type="match status" value="1"/>
</dbReference>
<dbReference type="InterPro" id="IPR027417">
    <property type="entry name" value="P-loop_NTPase"/>
</dbReference>
<dbReference type="InterPro" id="IPR042197">
    <property type="entry name" value="Apaf_helical"/>
</dbReference>
<dbReference type="Gene3D" id="1.10.8.430">
    <property type="entry name" value="Helical domain of apoptotic protease-activating factors"/>
    <property type="match status" value="1"/>
</dbReference>
<dbReference type="GO" id="GO:0005524">
    <property type="term" value="F:ATP binding"/>
    <property type="evidence" value="ECO:0007669"/>
    <property type="project" value="UniProtKB-KW"/>
</dbReference>
<gene>
    <name evidence="8" type="ORF">RchiOBHm_Chr5g0059311</name>
</gene>
<dbReference type="InterPro" id="IPR055414">
    <property type="entry name" value="LRR_R13L4/SHOC2-like"/>
</dbReference>
<comment type="caution">
    <text evidence="8">The sequence shown here is derived from an EMBL/GenBank/DDBJ whole genome shotgun (WGS) entry which is preliminary data.</text>
</comment>